<proteinExistence type="predicted"/>
<organism evidence="1">
    <name type="scientific">Anopheles darlingi</name>
    <name type="common">Mosquito</name>
    <dbReference type="NCBI Taxonomy" id="43151"/>
    <lineage>
        <taxon>Eukaryota</taxon>
        <taxon>Metazoa</taxon>
        <taxon>Ecdysozoa</taxon>
        <taxon>Arthropoda</taxon>
        <taxon>Hexapoda</taxon>
        <taxon>Insecta</taxon>
        <taxon>Pterygota</taxon>
        <taxon>Neoptera</taxon>
        <taxon>Endopterygota</taxon>
        <taxon>Diptera</taxon>
        <taxon>Nematocera</taxon>
        <taxon>Culicoidea</taxon>
        <taxon>Culicidae</taxon>
        <taxon>Anophelinae</taxon>
        <taxon>Anopheles</taxon>
    </lineage>
</organism>
<sequence length="109" mass="11823">MAPLVLLRAEKLARFRSFSFWLIVCFLGRAVVAAADARACCLCVRPCVFFLRRAVVIPFVVTVADVTTHRSRLGSLPTEQLTSSCIAARLSTTARPQITSAQTAAVQSP</sequence>
<name>A0A2M4DHC0_ANODA</name>
<protein>
    <submittedName>
        <fullName evidence="1">Putative secreted protein</fullName>
    </submittedName>
</protein>
<dbReference type="AlphaFoldDB" id="A0A2M4DHC0"/>
<dbReference type="EMBL" id="GGFL01012731">
    <property type="protein sequence ID" value="MBW76909.1"/>
    <property type="molecule type" value="Transcribed_RNA"/>
</dbReference>
<evidence type="ECO:0000313" key="1">
    <source>
        <dbReference type="EMBL" id="MBW76909.1"/>
    </source>
</evidence>
<reference evidence="1" key="1">
    <citation type="submission" date="2018-01" db="EMBL/GenBank/DDBJ databases">
        <title>An insight into the sialome of Amazonian anophelines.</title>
        <authorList>
            <person name="Ribeiro J.M."/>
            <person name="Scarpassa V."/>
            <person name="Calvo E."/>
        </authorList>
    </citation>
    <scope>NUCLEOTIDE SEQUENCE</scope>
</reference>
<accession>A0A2M4DHC0</accession>